<evidence type="ECO:0000313" key="10">
    <source>
        <dbReference type="EMBL" id="MBH5390255.1"/>
    </source>
</evidence>
<protein>
    <recommendedName>
        <fullName evidence="3 9">Beta-glucosidase</fullName>
        <ecNumber evidence="3 9">3.2.1.21</ecNumber>
    </recommendedName>
</protein>
<reference evidence="10 11" key="1">
    <citation type="submission" date="2020-07" db="EMBL/GenBank/DDBJ databases">
        <title>Bradyrhizobium diversity isolated from nodules of indigenous legumes of Western Australia.</title>
        <authorList>
            <person name="Klepa M.S."/>
        </authorList>
    </citation>
    <scope>NUCLEOTIDE SEQUENCE [LARGE SCALE GENOMIC DNA]</scope>
    <source>
        <strain evidence="10 11">CNPSo 4019</strain>
    </source>
</reference>
<comment type="caution">
    <text evidence="10">The sequence shown here is derived from an EMBL/GenBank/DDBJ whole genome shotgun (WGS) entry which is preliminary data.</text>
</comment>
<evidence type="ECO:0000256" key="2">
    <source>
        <dbReference type="ARBA" id="ARBA00010838"/>
    </source>
</evidence>
<comment type="similarity">
    <text evidence="2 9">Belongs to the glycosyl hydrolase 1 family.</text>
</comment>
<dbReference type="PRINTS" id="PR00131">
    <property type="entry name" value="GLHYDRLASE1"/>
</dbReference>
<dbReference type="NCBIfam" id="TIGR03356">
    <property type="entry name" value="BGL"/>
    <property type="match status" value="1"/>
</dbReference>
<dbReference type="Gene3D" id="3.20.20.80">
    <property type="entry name" value="Glycosidases"/>
    <property type="match status" value="1"/>
</dbReference>
<keyword evidence="8" id="KW-0624">Polysaccharide degradation</keyword>
<keyword evidence="11" id="KW-1185">Reference proteome</keyword>
<evidence type="ECO:0000313" key="11">
    <source>
        <dbReference type="Proteomes" id="UP001194539"/>
    </source>
</evidence>
<evidence type="ECO:0000256" key="7">
    <source>
        <dbReference type="ARBA" id="ARBA00023295"/>
    </source>
</evidence>
<evidence type="ECO:0000256" key="1">
    <source>
        <dbReference type="ARBA" id="ARBA00000448"/>
    </source>
</evidence>
<dbReference type="GO" id="GO:0004565">
    <property type="term" value="F:beta-galactosidase activity"/>
    <property type="evidence" value="ECO:0007669"/>
    <property type="project" value="UniProtKB-EC"/>
</dbReference>
<sequence>MTTTDGAAPSPQTRVPAPEPFLWGVSTSSFQIEGASHVDGRGDSIWDSYCRQKGRIKNGDTGDIACDHYHRYREDIATMRDIGVGAYRFSISWPRILPRGRGAANEAGLDFYDRLVDALLAAGIEPWVCLYHWDLPQALQDLGGWQNRDIAGWFADYAALAAHRFGDRVKRFATFNEPCVFTLFGYGLGWNAPGIADRSAVHRAIHHVNLSHGRAIDVLRQSVTDASLGAIHNRQPCYPVTTREEDVAATRRFAPYWNDAFPYPQHFAHYPLELAEAIEPYVKPGDIAQIARPVDWFGLNHYSPHYVKADSNPIGAGFGAPPDGVHRTVIGWPIIPDAFRDTLLDIHRRFRLPIYVLENGTAADDKPDDTGRVQDTARIAYLDAYTRAMQEAMRAGADVKGYFVWSLLDNFEWASGYSQRFGLAHVDFATQKRTPKASANWYSDLIRSARRSQIAADRAGLDNVTAMPGAMAASTVSS</sequence>
<dbReference type="RefSeq" id="WP_197968402.1">
    <property type="nucleotide sequence ID" value="NZ_JACEGD010000030.1"/>
</dbReference>
<dbReference type="InterPro" id="IPR017853">
    <property type="entry name" value="GH"/>
</dbReference>
<proteinExistence type="inferred from homology"/>
<keyword evidence="4 9" id="KW-0378">Hydrolase</keyword>
<evidence type="ECO:0000256" key="5">
    <source>
        <dbReference type="ARBA" id="ARBA00023001"/>
    </source>
</evidence>
<dbReference type="InterPro" id="IPR033132">
    <property type="entry name" value="GH_1_N_CS"/>
</dbReference>
<dbReference type="Pfam" id="PF00232">
    <property type="entry name" value="Glyco_hydro_1"/>
    <property type="match status" value="1"/>
</dbReference>
<dbReference type="InterPro" id="IPR017736">
    <property type="entry name" value="Glyco_hydro_1_beta-glucosidase"/>
</dbReference>
<keyword evidence="5" id="KW-0136">Cellulose degradation</keyword>
<evidence type="ECO:0000256" key="8">
    <source>
        <dbReference type="ARBA" id="ARBA00023326"/>
    </source>
</evidence>
<keyword evidence="7 9" id="KW-0326">Glycosidase</keyword>
<dbReference type="InterPro" id="IPR001360">
    <property type="entry name" value="Glyco_hydro_1"/>
</dbReference>
<accession>A0ABS0PB40</accession>
<dbReference type="SUPFAM" id="SSF51445">
    <property type="entry name" value="(Trans)glycosidases"/>
    <property type="match status" value="1"/>
</dbReference>
<evidence type="ECO:0000256" key="9">
    <source>
        <dbReference type="RuleBase" id="RU361175"/>
    </source>
</evidence>
<gene>
    <name evidence="10" type="ORF">H1B27_28800</name>
</gene>
<dbReference type="EMBL" id="JACEGD010000030">
    <property type="protein sequence ID" value="MBH5390255.1"/>
    <property type="molecule type" value="Genomic_DNA"/>
</dbReference>
<dbReference type="PROSITE" id="PS00653">
    <property type="entry name" value="GLYCOSYL_HYDROL_F1_2"/>
    <property type="match status" value="1"/>
</dbReference>
<keyword evidence="6" id="KW-0119">Carbohydrate metabolism</keyword>
<evidence type="ECO:0000256" key="4">
    <source>
        <dbReference type="ARBA" id="ARBA00022801"/>
    </source>
</evidence>
<dbReference type="PANTHER" id="PTHR10353:SF36">
    <property type="entry name" value="LP05116P"/>
    <property type="match status" value="1"/>
</dbReference>
<evidence type="ECO:0000256" key="6">
    <source>
        <dbReference type="ARBA" id="ARBA00023277"/>
    </source>
</evidence>
<dbReference type="EC" id="3.2.1.21" evidence="3 9"/>
<dbReference type="PANTHER" id="PTHR10353">
    <property type="entry name" value="GLYCOSYL HYDROLASE"/>
    <property type="match status" value="1"/>
</dbReference>
<organism evidence="10 11">
    <name type="scientific">Bradyrhizobium diversitatis</name>
    <dbReference type="NCBI Taxonomy" id="2755406"/>
    <lineage>
        <taxon>Bacteria</taxon>
        <taxon>Pseudomonadati</taxon>
        <taxon>Pseudomonadota</taxon>
        <taxon>Alphaproteobacteria</taxon>
        <taxon>Hyphomicrobiales</taxon>
        <taxon>Nitrobacteraceae</taxon>
        <taxon>Bradyrhizobium</taxon>
    </lineage>
</organism>
<name>A0ABS0PB40_9BRAD</name>
<evidence type="ECO:0000256" key="3">
    <source>
        <dbReference type="ARBA" id="ARBA00012744"/>
    </source>
</evidence>
<comment type="catalytic activity">
    <reaction evidence="1 9">
        <text>Hydrolysis of terminal, non-reducing beta-D-glucosyl residues with release of beta-D-glucose.</text>
        <dbReference type="EC" id="3.2.1.21"/>
    </reaction>
</comment>
<dbReference type="Proteomes" id="UP001194539">
    <property type="component" value="Unassembled WGS sequence"/>
</dbReference>